<dbReference type="EMBL" id="MU118209">
    <property type="protein sequence ID" value="KAF9643537.1"/>
    <property type="molecule type" value="Genomic_DNA"/>
</dbReference>
<keyword evidence="2" id="KW-1185">Reference proteome</keyword>
<evidence type="ECO:0000313" key="2">
    <source>
        <dbReference type="Proteomes" id="UP000886501"/>
    </source>
</evidence>
<organism evidence="1 2">
    <name type="scientific">Thelephora ganbajun</name>
    <name type="common">Ganba fungus</name>
    <dbReference type="NCBI Taxonomy" id="370292"/>
    <lineage>
        <taxon>Eukaryota</taxon>
        <taxon>Fungi</taxon>
        <taxon>Dikarya</taxon>
        <taxon>Basidiomycota</taxon>
        <taxon>Agaricomycotina</taxon>
        <taxon>Agaricomycetes</taxon>
        <taxon>Thelephorales</taxon>
        <taxon>Thelephoraceae</taxon>
        <taxon>Thelephora</taxon>
    </lineage>
</organism>
<name>A0ACB6Z207_THEGA</name>
<reference evidence="1" key="2">
    <citation type="journal article" date="2020" name="Nat. Commun.">
        <title>Large-scale genome sequencing of mycorrhizal fungi provides insights into the early evolution of symbiotic traits.</title>
        <authorList>
            <person name="Miyauchi S."/>
            <person name="Kiss E."/>
            <person name="Kuo A."/>
            <person name="Drula E."/>
            <person name="Kohler A."/>
            <person name="Sanchez-Garcia M."/>
            <person name="Morin E."/>
            <person name="Andreopoulos B."/>
            <person name="Barry K.W."/>
            <person name="Bonito G."/>
            <person name="Buee M."/>
            <person name="Carver A."/>
            <person name="Chen C."/>
            <person name="Cichocki N."/>
            <person name="Clum A."/>
            <person name="Culley D."/>
            <person name="Crous P.W."/>
            <person name="Fauchery L."/>
            <person name="Girlanda M."/>
            <person name="Hayes R.D."/>
            <person name="Keri Z."/>
            <person name="LaButti K."/>
            <person name="Lipzen A."/>
            <person name="Lombard V."/>
            <person name="Magnuson J."/>
            <person name="Maillard F."/>
            <person name="Murat C."/>
            <person name="Nolan M."/>
            <person name="Ohm R.A."/>
            <person name="Pangilinan J."/>
            <person name="Pereira M.F."/>
            <person name="Perotto S."/>
            <person name="Peter M."/>
            <person name="Pfister S."/>
            <person name="Riley R."/>
            <person name="Sitrit Y."/>
            <person name="Stielow J.B."/>
            <person name="Szollosi G."/>
            <person name="Zifcakova L."/>
            <person name="Stursova M."/>
            <person name="Spatafora J.W."/>
            <person name="Tedersoo L."/>
            <person name="Vaario L.M."/>
            <person name="Yamada A."/>
            <person name="Yan M."/>
            <person name="Wang P."/>
            <person name="Xu J."/>
            <person name="Bruns T."/>
            <person name="Baldrian P."/>
            <person name="Vilgalys R."/>
            <person name="Dunand C."/>
            <person name="Henrissat B."/>
            <person name="Grigoriev I.V."/>
            <person name="Hibbett D."/>
            <person name="Nagy L.G."/>
            <person name="Martin F.M."/>
        </authorList>
    </citation>
    <scope>NUCLEOTIDE SEQUENCE</scope>
    <source>
        <strain evidence="1">P2</strain>
    </source>
</reference>
<protein>
    <submittedName>
        <fullName evidence="1">Uncharacterized protein</fullName>
    </submittedName>
</protein>
<evidence type="ECO:0000313" key="1">
    <source>
        <dbReference type="EMBL" id="KAF9643537.1"/>
    </source>
</evidence>
<reference evidence="1" key="1">
    <citation type="submission" date="2019-10" db="EMBL/GenBank/DDBJ databases">
        <authorList>
            <consortium name="DOE Joint Genome Institute"/>
            <person name="Kuo A."/>
            <person name="Miyauchi S."/>
            <person name="Kiss E."/>
            <person name="Drula E."/>
            <person name="Kohler A."/>
            <person name="Sanchez-Garcia M."/>
            <person name="Andreopoulos B."/>
            <person name="Barry K.W."/>
            <person name="Bonito G."/>
            <person name="Buee M."/>
            <person name="Carver A."/>
            <person name="Chen C."/>
            <person name="Cichocki N."/>
            <person name="Clum A."/>
            <person name="Culley D."/>
            <person name="Crous P.W."/>
            <person name="Fauchery L."/>
            <person name="Girlanda M."/>
            <person name="Hayes R."/>
            <person name="Keri Z."/>
            <person name="Labutti K."/>
            <person name="Lipzen A."/>
            <person name="Lombard V."/>
            <person name="Magnuson J."/>
            <person name="Maillard F."/>
            <person name="Morin E."/>
            <person name="Murat C."/>
            <person name="Nolan M."/>
            <person name="Ohm R."/>
            <person name="Pangilinan J."/>
            <person name="Pereira M."/>
            <person name="Perotto S."/>
            <person name="Peter M."/>
            <person name="Riley R."/>
            <person name="Sitrit Y."/>
            <person name="Stielow B."/>
            <person name="Szollosi G."/>
            <person name="Zifcakova L."/>
            <person name="Stursova M."/>
            <person name="Spatafora J.W."/>
            <person name="Tedersoo L."/>
            <person name="Vaario L.-M."/>
            <person name="Yamada A."/>
            <person name="Yan M."/>
            <person name="Wang P."/>
            <person name="Xu J."/>
            <person name="Bruns T."/>
            <person name="Baldrian P."/>
            <person name="Vilgalys R."/>
            <person name="Henrissat B."/>
            <person name="Grigoriev I.V."/>
            <person name="Hibbett D."/>
            <person name="Nagy L.G."/>
            <person name="Martin F.M."/>
        </authorList>
    </citation>
    <scope>NUCLEOTIDE SEQUENCE</scope>
    <source>
        <strain evidence="1">P2</strain>
    </source>
</reference>
<sequence length="111" mass="12455">MLEINPHSTPSSPPPGVASSIGTMSIITHEERLRFARLTRFRGEEVHLSHSRLACLRQSITSNAPHLRLRVLHLPLKCKRREGDPDVVREYSKGLIPASKEIFSGKSYLST</sequence>
<dbReference type="Proteomes" id="UP000886501">
    <property type="component" value="Unassembled WGS sequence"/>
</dbReference>
<gene>
    <name evidence="1" type="ORF">BDM02DRAFT_1413867</name>
</gene>
<accession>A0ACB6Z207</accession>
<proteinExistence type="predicted"/>
<comment type="caution">
    <text evidence="1">The sequence shown here is derived from an EMBL/GenBank/DDBJ whole genome shotgun (WGS) entry which is preliminary data.</text>
</comment>